<evidence type="ECO:0000313" key="3">
    <source>
        <dbReference type="Proteomes" id="UP000315434"/>
    </source>
</evidence>
<dbReference type="AlphaFoldDB" id="A0A546XNK0"/>
<dbReference type="Proteomes" id="UP000315434">
    <property type="component" value="Unassembled WGS sequence"/>
</dbReference>
<proteinExistence type="predicted"/>
<evidence type="ECO:0000313" key="2">
    <source>
        <dbReference type="EMBL" id="TRB02288.1"/>
    </source>
</evidence>
<dbReference type="EMBL" id="SGNY01000001">
    <property type="protein sequence ID" value="TRB02288.1"/>
    <property type="molecule type" value="Genomic_DNA"/>
</dbReference>
<dbReference type="CDD" id="cd01184">
    <property type="entry name" value="INT_C_like_1"/>
    <property type="match status" value="1"/>
</dbReference>
<dbReference type="InterPro" id="IPR011010">
    <property type="entry name" value="DNA_brk_join_enz"/>
</dbReference>
<dbReference type="InterPro" id="IPR013762">
    <property type="entry name" value="Integrase-like_cat_sf"/>
</dbReference>
<dbReference type="GO" id="GO:0006310">
    <property type="term" value="P:DNA recombination"/>
    <property type="evidence" value="ECO:0007669"/>
    <property type="project" value="UniProtKB-KW"/>
</dbReference>
<organism evidence="2 3">
    <name type="scientific">Rhizobium rhizogenes</name>
    <name type="common">Agrobacterium rhizogenes</name>
    <dbReference type="NCBI Taxonomy" id="359"/>
    <lineage>
        <taxon>Bacteria</taxon>
        <taxon>Pseudomonadati</taxon>
        <taxon>Pseudomonadota</taxon>
        <taxon>Alphaproteobacteria</taxon>
        <taxon>Hyphomicrobiales</taxon>
        <taxon>Rhizobiaceae</taxon>
        <taxon>Rhizobium/Agrobacterium group</taxon>
        <taxon>Rhizobium</taxon>
    </lineage>
</organism>
<reference evidence="2 3" key="1">
    <citation type="journal article" date="2019" name="Appl. Microbiol. Biotechnol.">
        <title>Differential efficiency of wild type rhizogenic strains for rol gene transformation of plants.</title>
        <authorList>
            <person name="Desmet S."/>
            <person name="De Keyser E."/>
            <person name="Van Vaerenbergh J."/>
            <person name="Baeyen S."/>
            <person name="Van Huylenbroeck J."/>
            <person name="Geelen D."/>
            <person name="Dhooghe E."/>
        </authorList>
    </citation>
    <scope>NUCLEOTIDE SEQUENCE [LARGE SCALE GENOMIC DNA]</scope>
    <source>
        <strain evidence="2 3">GBBC3284</strain>
    </source>
</reference>
<dbReference type="SUPFAM" id="SSF56349">
    <property type="entry name" value="DNA breaking-rejoining enzymes"/>
    <property type="match status" value="1"/>
</dbReference>
<dbReference type="GO" id="GO:0003677">
    <property type="term" value="F:DNA binding"/>
    <property type="evidence" value="ECO:0007669"/>
    <property type="project" value="InterPro"/>
</dbReference>
<evidence type="ECO:0000256" key="1">
    <source>
        <dbReference type="ARBA" id="ARBA00023172"/>
    </source>
</evidence>
<gene>
    <name evidence="2" type="ORF">EXN68_00870</name>
</gene>
<dbReference type="Gene3D" id="1.10.443.10">
    <property type="entry name" value="Intergrase catalytic core"/>
    <property type="match status" value="1"/>
</dbReference>
<dbReference type="RefSeq" id="WP_142839261.1">
    <property type="nucleotide sequence ID" value="NZ_SGNY01000001.1"/>
</dbReference>
<comment type="caution">
    <text evidence="2">The sequence shown here is derived from an EMBL/GenBank/DDBJ whole genome shotgun (WGS) entry which is preliminary data.</text>
</comment>
<accession>A0A546XNK0</accession>
<name>A0A546XNK0_RHIRH</name>
<protein>
    <submittedName>
        <fullName evidence="2">Site-specific integrase</fullName>
    </submittedName>
</protein>
<dbReference type="GO" id="GO:0015074">
    <property type="term" value="P:DNA integration"/>
    <property type="evidence" value="ECO:0007669"/>
    <property type="project" value="InterPro"/>
</dbReference>
<keyword evidence="1" id="KW-0233">DNA recombination</keyword>
<dbReference type="OrthoDB" id="9784724at2"/>
<sequence>MATIQHVYKRGSVYWWRRRLPLGTGVHAWVRLEISLHTKELERVRVVAPEVTLASHRLLPSLRQKMISPEDAKKILIHAAKQHSFHLDSMMAAGSRTGVDAASKRLTEIQSGWALRLFAAQGINARIGPDEERQMRAAGLDDEMIHGVRETMGFLSTNGFGQIGRRQLEAILQDHNIAPAETHILQAEQLCLRGMSAALLNTERRWSGVRPDDIALLNAALVGDTAATAVSHAASSQSVSQRTSVAPFGSRTVPSFSQPYTPLEKVPASVRTIAVAAPPVETEDEFDLDDEDEAELELQDSDKGLVEIVQLAAEERVATKEWRHKMIKQHVSIAKLLVRFVGHDQPARLRQRNISEFRSMLFKLPKNHGKSPNDHIMPLSELLARATTLPPEEVGLSPATINRYMTQMGNIVDICKHAGFPFGNFEGVSGLRTKRKGDVRNERGRFSTEELQTIFSLPVWEGSSSFDERFGGGDEIFHDAAYWVPLLAIYVGTRREEMCGLLLDEVETHFELPCIRIEENFVRKLKNAQSKRRVPIHPELLRLGFLEYVDELRNLGHVLLFPELKAASPTTPMGDVFDDSWQKIRSTALPKAKDDGKVLHSLRHWCNNEMKQAGIREEYRKDILGHTNEGVNEGRYTDPARLRVMADALSTLPLPTAHLKAHPIRPIESVLTHSSRPARTKKTAT</sequence>